<keyword evidence="4" id="KW-1000">Mitochondrion outer membrane</keyword>
<dbReference type="AlphaFoldDB" id="A0A5M9JK15"/>
<dbReference type="GO" id="GO:0006626">
    <property type="term" value="P:protein targeting to mitochondrion"/>
    <property type="evidence" value="ECO:0007669"/>
    <property type="project" value="UniProtKB-ARBA"/>
</dbReference>
<comment type="similarity">
    <text evidence="9">Belongs to the Tom5 family.</text>
</comment>
<keyword evidence="3" id="KW-0812">Transmembrane</keyword>
<evidence type="ECO:0000256" key="1">
    <source>
        <dbReference type="ARBA" id="ARBA00004572"/>
    </source>
</evidence>
<sequence>MFGGPPPQPSPAELRAQEEEAALTVQRVITWSILLYLSPFAVKSIQKPHLRIPTNKWCATTTWVYGHNRWTTAAYTNYWHWHLDLYSAKAGTRFQDRESAGL</sequence>
<comment type="caution">
    <text evidence="10">The sequence shown here is derived from an EMBL/GenBank/DDBJ whole genome shotgun (WGS) entry which is preliminary data.</text>
</comment>
<evidence type="ECO:0000256" key="5">
    <source>
        <dbReference type="ARBA" id="ARBA00022927"/>
    </source>
</evidence>
<keyword evidence="8" id="KW-0472">Membrane</keyword>
<accession>A0A5M9JK15</accession>
<evidence type="ECO:0000256" key="4">
    <source>
        <dbReference type="ARBA" id="ARBA00022787"/>
    </source>
</evidence>
<dbReference type="Proteomes" id="UP000322873">
    <property type="component" value="Unassembled WGS sequence"/>
</dbReference>
<evidence type="ECO:0000256" key="2">
    <source>
        <dbReference type="ARBA" id="ARBA00022448"/>
    </source>
</evidence>
<evidence type="ECO:0000313" key="10">
    <source>
        <dbReference type="EMBL" id="KAA8568162.1"/>
    </source>
</evidence>
<protein>
    <submittedName>
        <fullName evidence="10">Uncharacterized protein</fullName>
    </submittedName>
</protein>
<evidence type="ECO:0000256" key="7">
    <source>
        <dbReference type="ARBA" id="ARBA00023128"/>
    </source>
</evidence>
<name>A0A5M9JK15_MONFR</name>
<keyword evidence="5" id="KW-0653">Protein transport</keyword>
<gene>
    <name evidence="10" type="ORF">EYC84_008558</name>
</gene>
<evidence type="ECO:0000256" key="3">
    <source>
        <dbReference type="ARBA" id="ARBA00022692"/>
    </source>
</evidence>
<dbReference type="Pfam" id="PF10642">
    <property type="entry name" value="Tom5"/>
    <property type="match status" value="1"/>
</dbReference>
<keyword evidence="7" id="KW-0496">Mitochondrion</keyword>
<evidence type="ECO:0000256" key="8">
    <source>
        <dbReference type="ARBA" id="ARBA00023136"/>
    </source>
</evidence>
<organism evidence="10 11">
    <name type="scientific">Monilinia fructicola</name>
    <name type="common">Brown rot fungus</name>
    <name type="synonym">Ciboria fructicola</name>
    <dbReference type="NCBI Taxonomy" id="38448"/>
    <lineage>
        <taxon>Eukaryota</taxon>
        <taxon>Fungi</taxon>
        <taxon>Dikarya</taxon>
        <taxon>Ascomycota</taxon>
        <taxon>Pezizomycotina</taxon>
        <taxon>Leotiomycetes</taxon>
        <taxon>Helotiales</taxon>
        <taxon>Sclerotiniaceae</taxon>
        <taxon>Monilinia</taxon>
    </lineage>
</organism>
<keyword evidence="2" id="KW-0813">Transport</keyword>
<evidence type="ECO:0000313" key="11">
    <source>
        <dbReference type="Proteomes" id="UP000322873"/>
    </source>
</evidence>
<evidence type="ECO:0000256" key="6">
    <source>
        <dbReference type="ARBA" id="ARBA00022989"/>
    </source>
</evidence>
<dbReference type="GO" id="GO:0005741">
    <property type="term" value="C:mitochondrial outer membrane"/>
    <property type="evidence" value="ECO:0007669"/>
    <property type="project" value="UniProtKB-SubCell"/>
</dbReference>
<keyword evidence="6" id="KW-1133">Transmembrane helix</keyword>
<reference evidence="10 11" key="1">
    <citation type="submission" date="2019-06" db="EMBL/GenBank/DDBJ databases">
        <title>Genome Sequence of the Brown Rot Fungal Pathogen Monilinia fructicola.</title>
        <authorList>
            <person name="De Miccolis Angelini R.M."/>
            <person name="Landi L."/>
            <person name="Abate D."/>
            <person name="Pollastro S."/>
            <person name="Romanazzi G."/>
            <person name="Faretra F."/>
        </authorList>
    </citation>
    <scope>NUCLEOTIDE SEQUENCE [LARGE SCALE GENOMIC DNA]</scope>
    <source>
        <strain evidence="10 11">Mfrc123</strain>
    </source>
</reference>
<keyword evidence="11" id="KW-1185">Reference proteome</keyword>
<evidence type="ECO:0000256" key="9">
    <source>
        <dbReference type="ARBA" id="ARBA00025716"/>
    </source>
</evidence>
<comment type="subcellular location">
    <subcellularLocation>
        <location evidence="1">Mitochondrion outer membrane</location>
        <topology evidence="1">Single-pass membrane protein</topology>
    </subcellularLocation>
</comment>
<dbReference type="GO" id="GO:0015031">
    <property type="term" value="P:protein transport"/>
    <property type="evidence" value="ECO:0007669"/>
    <property type="project" value="UniProtKB-KW"/>
</dbReference>
<dbReference type="EMBL" id="VICG01000010">
    <property type="protein sequence ID" value="KAA8568162.1"/>
    <property type="molecule type" value="Genomic_DNA"/>
</dbReference>
<proteinExistence type="inferred from homology"/>
<dbReference type="InterPro" id="IPR019603">
    <property type="entry name" value="Tom5"/>
</dbReference>